<protein>
    <recommendedName>
        <fullName evidence="2">CPW-WPC domain-containing protein</fullName>
    </recommendedName>
</protein>
<dbReference type="AlphaFoldDB" id="A0A976QS71"/>
<dbReference type="OrthoDB" id="373941at2759"/>
<dbReference type="InterPro" id="IPR006387">
    <property type="entry name" value="CPW_WPC_dom"/>
</dbReference>
<feature type="domain" description="CPW-WPC" evidence="2">
    <location>
        <begin position="356"/>
        <end position="412"/>
    </location>
</feature>
<accession>A0A976QS71</accession>
<sequence>MNLLKIVYILLYTCIYTVVCNSNDKFGIDIPKIHSVEEAFKSFKNEPKPENITELGTDLLRSAAERVGEIKTISGKCVPDFSEPCPEVCRATSSYKGLCKTEASFKSFTPEQKINWSNSCQATWPCKKSNKNEECSDDERNVSLYVLMFLFSIIRRKSEGSDNYICVPDLSSYVGPCNSFVDFTDFSRESKRLWAESCGTAWPCMRNCSFVFEECPLDWTKDSDGSCLAPPSYKGSCDRKFHFTHYTQKMKLEYLKGCDIAFECTNDCKKDYDKCPNNWKRSVNNTCTSPSYDEYCSKLYSDIVANNNNKAISMNRDSNTQNNKLAIGLNALSYDNKVLFESKCSIVNFPCTETDEYNWSSPCPLNWNLLNDYCTPLYIDENDDCKSKRAFNSEEEKRKWSSFCQIPWPKLGGADNNADVVTIKEAKKISLSGPIIHETGGVNVIGDVKPKKLEGPVDIDYSKKIKKTLKLQAPLNL</sequence>
<evidence type="ECO:0000313" key="4">
    <source>
        <dbReference type="Proteomes" id="UP000244803"/>
    </source>
</evidence>
<keyword evidence="1" id="KW-0732">Signal</keyword>
<organism evidence="3 4">
    <name type="scientific">Theileria orientalis</name>
    <dbReference type="NCBI Taxonomy" id="68886"/>
    <lineage>
        <taxon>Eukaryota</taxon>
        <taxon>Sar</taxon>
        <taxon>Alveolata</taxon>
        <taxon>Apicomplexa</taxon>
        <taxon>Aconoidasida</taxon>
        <taxon>Piroplasmida</taxon>
        <taxon>Theileriidae</taxon>
        <taxon>Theileria</taxon>
    </lineage>
</organism>
<proteinExistence type="predicted"/>
<feature type="domain" description="CPW-WPC" evidence="2">
    <location>
        <begin position="268"/>
        <end position="353"/>
    </location>
</feature>
<feature type="signal peptide" evidence="1">
    <location>
        <begin position="1"/>
        <end position="20"/>
    </location>
</feature>
<feature type="chain" id="PRO_5037424220" description="CPW-WPC domain-containing protein" evidence="1">
    <location>
        <begin position="21"/>
        <end position="477"/>
    </location>
</feature>
<dbReference type="SMART" id="SM01099">
    <property type="entry name" value="CPW_WPC"/>
    <property type="match status" value="5"/>
</dbReference>
<evidence type="ECO:0000256" key="1">
    <source>
        <dbReference type="SAM" id="SignalP"/>
    </source>
</evidence>
<reference evidence="3" key="1">
    <citation type="submission" date="2022-07" db="EMBL/GenBank/DDBJ databases">
        <title>Evaluation of T. orientalis genome assembly methods using nanopore sequencing and analysis of variation between genomes.</title>
        <authorList>
            <person name="Yam J."/>
            <person name="Micallef M.L."/>
            <person name="Liu M."/>
            <person name="Djordjevic S.P."/>
            <person name="Bogema D.R."/>
            <person name="Jenkins C."/>
        </authorList>
    </citation>
    <scope>NUCLEOTIDE SEQUENCE</scope>
    <source>
        <strain evidence="3">Fish Creek</strain>
    </source>
</reference>
<name>A0A976QS71_THEOR</name>
<evidence type="ECO:0000313" key="3">
    <source>
        <dbReference type="EMBL" id="UKJ88598.2"/>
    </source>
</evidence>
<feature type="domain" description="CPW-WPC" evidence="2">
    <location>
        <begin position="159"/>
        <end position="206"/>
    </location>
</feature>
<feature type="domain" description="CPW-WPC" evidence="2">
    <location>
        <begin position="77"/>
        <end position="128"/>
    </location>
</feature>
<gene>
    <name evidence="3" type="ORF">MACJ_001842</name>
</gene>
<evidence type="ECO:0000259" key="2">
    <source>
        <dbReference type="SMART" id="SM01099"/>
    </source>
</evidence>
<dbReference type="Pfam" id="PF09717">
    <property type="entry name" value="CPW_WPC"/>
    <property type="match status" value="4"/>
</dbReference>
<dbReference type="Proteomes" id="UP000244803">
    <property type="component" value="Chromosome 3"/>
</dbReference>
<feature type="domain" description="CPW-WPC" evidence="2">
    <location>
        <begin position="208"/>
        <end position="266"/>
    </location>
</feature>
<dbReference type="EMBL" id="CP056066">
    <property type="protein sequence ID" value="UKJ88598.2"/>
    <property type="molecule type" value="Genomic_DNA"/>
</dbReference>
<dbReference type="NCBIfam" id="TIGR01492">
    <property type="entry name" value="CPW_WPC"/>
    <property type="match status" value="1"/>
</dbReference>